<feature type="binding site" evidence="3">
    <location>
        <begin position="200"/>
        <end position="202"/>
    </location>
    <ligand>
        <name>NAD(+)</name>
        <dbReference type="ChEBI" id="CHEBI:57540"/>
    </ligand>
</feature>
<dbReference type="GO" id="GO:0008270">
    <property type="term" value="F:zinc ion binding"/>
    <property type="evidence" value="ECO:0007669"/>
    <property type="project" value="UniProtKB-UniRule"/>
</dbReference>
<feature type="binding site" evidence="3 4">
    <location>
        <position position="135"/>
    </location>
    <ligand>
        <name>Zn(2+)</name>
        <dbReference type="ChEBI" id="CHEBI:29105"/>
    </ligand>
</feature>
<protein>
    <recommendedName>
        <fullName evidence="3">NAD-dependent protein deacylase</fullName>
        <ecNumber evidence="3">2.3.1.286</ecNumber>
    </recommendedName>
    <alternativeName>
        <fullName evidence="3">Regulatory protein SIR2 homolog</fullName>
    </alternativeName>
</protein>
<dbReference type="CDD" id="cd01412">
    <property type="entry name" value="SIRT5_Af1_CobB"/>
    <property type="match status" value="1"/>
</dbReference>
<dbReference type="InterPro" id="IPR026590">
    <property type="entry name" value="Ssirtuin_cat_dom"/>
</dbReference>
<evidence type="ECO:0000256" key="1">
    <source>
        <dbReference type="ARBA" id="ARBA00022679"/>
    </source>
</evidence>
<evidence type="ECO:0000256" key="2">
    <source>
        <dbReference type="ARBA" id="ARBA00023027"/>
    </source>
</evidence>
<keyword evidence="1" id="KW-0808">Transferase</keyword>
<dbReference type="SUPFAM" id="SSF52467">
    <property type="entry name" value="DHS-like NAD/FAD-binding domain"/>
    <property type="match status" value="1"/>
</dbReference>
<dbReference type="Pfam" id="PF02146">
    <property type="entry name" value="SIR2"/>
    <property type="match status" value="1"/>
</dbReference>
<dbReference type="GO" id="GO:0005737">
    <property type="term" value="C:cytoplasm"/>
    <property type="evidence" value="ECO:0007669"/>
    <property type="project" value="UniProtKB-SubCell"/>
</dbReference>
<dbReference type="Gene3D" id="3.30.1600.10">
    <property type="entry name" value="SIR2/SIRT2 'Small Domain"/>
    <property type="match status" value="1"/>
</dbReference>
<dbReference type="GO" id="GO:0070403">
    <property type="term" value="F:NAD+ binding"/>
    <property type="evidence" value="ECO:0007669"/>
    <property type="project" value="UniProtKB-UniRule"/>
</dbReference>
<reference evidence="6" key="1">
    <citation type="journal article" date="2014" name="Int. J. Syst. Evol. Microbiol.">
        <title>Complete genome sequence of Corynebacterium casei LMG S-19264T (=DSM 44701T), isolated from a smear-ripened cheese.</title>
        <authorList>
            <consortium name="US DOE Joint Genome Institute (JGI-PGF)"/>
            <person name="Walter F."/>
            <person name="Albersmeier A."/>
            <person name="Kalinowski J."/>
            <person name="Ruckert C."/>
        </authorList>
    </citation>
    <scope>NUCLEOTIDE SEQUENCE</scope>
    <source>
        <strain evidence="6">CGMCC 1.6293</strain>
    </source>
</reference>
<dbReference type="AlphaFoldDB" id="A0A917SUB5"/>
<evidence type="ECO:0000259" key="5">
    <source>
        <dbReference type="PROSITE" id="PS50305"/>
    </source>
</evidence>
<evidence type="ECO:0000256" key="4">
    <source>
        <dbReference type="PROSITE-ProRule" id="PRU00236"/>
    </source>
</evidence>
<dbReference type="InterPro" id="IPR026591">
    <property type="entry name" value="Sirtuin_cat_small_dom_sf"/>
</dbReference>
<dbReference type="InterPro" id="IPR050134">
    <property type="entry name" value="NAD-dep_sirtuin_deacylases"/>
</dbReference>
<keyword evidence="3" id="KW-0963">Cytoplasm</keyword>
<feature type="domain" description="Deacetylase sirtuin-type" evidence="5">
    <location>
        <begin position="1"/>
        <end position="234"/>
    </location>
</feature>
<dbReference type="HAMAP" id="MF_01121">
    <property type="entry name" value="Sirtuin_ClassIII"/>
    <property type="match status" value="1"/>
</dbReference>
<comment type="catalytic activity">
    <reaction evidence="3">
        <text>N(6)-acetyl-L-lysyl-[protein] + NAD(+) + H2O = 2''-O-acetyl-ADP-D-ribose + nicotinamide + L-lysyl-[protein]</text>
        <dbReference type="Rhea" id="RHEA:43636"/>
        <dbReference type="Rhea" id="RHEA-COMP:9752"/>
        <dbReference type="Rhea" id="RHEA-COMP:10731"/>
        <dbReference type="ChEBI" id="CHEBI:15377"/>
        <dbReference type="ChEBI" id="CHEBI:17154"/>
        <dbReference type="ChEBI" id="CHEBI:29969"/>
        <dbReference type="ChEBI" id="CHEBI:57540"/>
        <dbReference type="ChEBI" id="CHEBI:61930"/>
        <dbReference type="ChEBI" id="CHEBI:83767"/>
        <dbReference type="EC" id="2.3.1.286"/>
    </reaction>
</comment>
<dbReference type="Gene3D" id="3.40.50.1220">
    <property type="entry name" value="TPP-binding domain"/>
    <property type="match status" value="1"/>
</dbReference>
<comment type="domain">
    <text evidence="3">2 residues (Tyr-53 and Arg-56) present in a large hydrophobic pocket are probably involved in substrate specificity. They are important for desuccinylation activity, but dispensable for deacetylation activity.</text>
</comment>
<feature type="binding site" evidence="3">
    <location>
        <position position="53"/>
    </location>
    <ligand>
        <name>substrate</name>
    </ligand>
</feature>
<feature type="binding site" evidence="3 4">
    <location>
        <position position="138"/>
    </location>
    <ligand>
        <name>Zn(2+)</name>
        <dbReference type="ChEBI" id="CHEBI:29105"/>
    </ligand>
</feature>
<comment type="caution">
    <text evidence="6">The sequence shown here is derived from an EMBL/GenBank/DDBJ whole genome shotgun (WGS) entry which is preliminary data.</text>
</comment>
<dbReference type="Proteomes" id="UP000649829">
    <property type="component" value="Unassembled WGS sequence"/>
</dbReference>
<feature type="binding site" evidence="3">
    <location>
        <begin position="9"/>
        <end position="28"/>
    </location>
    <ligand>
        <name>NAD(+)</name>
        <dbReference type="ChEBI" id="CHEBI:57540"/>
    </ligand>
</feature>
<proteinExistence type="inferred from homology"/>
<dbReference type="GO" id="GO:0036055">
    <property type="term" value="F:protein-succinyllysine desuccinylase activity"/>
    <property type="evidence" value="ECO:0007669"/>
    <property type="project" value="UniProtKB-UniRule"/>
</dbReference>
<evidence type="ECO:0000313" key="7">
    <source>
        <dbReference type="Proteomes" id="UP000649829"/>
    </source>
</evidence>
<comment type="catalytic activity">
    <reaction evidence="3">
        <text>N(6)-succinyl-L-lysyl-[protein] + NAD(+) + H2O = 2''-O-succinyl-ADP-D-ribose + nicotinamide + L-lysyl-[protein]</text>
        <dbReference type="Rhea" id="RHEA:47668"/>
        <dbReference type="Rhea" id="RHEA-COMP:9752"/>
        <dbReference type="Rhea" id="RHEA-COMP:11877"/>
        <dbReference type="ChEBI" id="CHEBI:15377"/>
        <dbReference type="ChEBI" id="CHEBI:17154"/>
        <dbReference type="ChEBI" id="CHEBI:29969"/>
        <dbReference type="ChEBI" id="CHEBI:57540"/>
        <dbReference type="ChEBI" id="CHEBI:87830"/>
        <dbReference type="ChEBI" id="CHEBI:87832"/>
    </reaction>
</comment>
<feature type="binding site" evidence="3">
    <location>
        <begin position="88"/>
        <end position="91"/>
    </location>
    <ligand>
        <name>NAD(+)</name>
        <dbReference type="ChEBI" id="CHEBI:57540"/>
    </ligand>
</feature>
<dbReference type="RefSeq" id="WP_028286506.1">
    <property type="nucleotide sequence ID" value="NZ_BMLF01000001.1"/>
</dbReference>
<comment type="cofactor">
    <cofactor evidence="3">
        <name>Zn(2+)</name>
        <dbReference type="ChEBI" id="CHEBI:29105"/>
    </cofactor>
    <text evidence="3">Binds 1 zinc ion per subunit.</text>
</comment>
<keyword evidence="3 4" id="KW-0479">Metal-binding</keyword>
<sequence length="234" mass="25341">MDKIVILTGAGISAESGLGTFRGAGGLWERKRVEDVATPEGFARDPQMVIDFYNMRRGKHREVQPNPAHDALARLQAEYGGEVVIVTQNVDRLHERGGSAGVIHMHGVLDGLLCNACGFRWDWPFERKLDLETPCPSCGAGPTRPDVVWFGEMPYFLDEIETHLSGCDLFVAIGTSGNVYPAAGFVQIADICGADTLEINLEASAVSSGFARQLRGPASEVVPAWVEDVLSNRA</sequence>
<feature type="binding site" evidence="3 4">
    <location>
        <position position="117"/>
    </location>
    <ligand>
        <name>Zn(2+)</name>
        <dbReference type="ChEBI" id="CHEBI:29105"/>
    </ligand>
</feature>
<keyword evidence="2 3" id="KW-0520">NAD</keyword>
<comment type="similarity">
    <text evidence="3">Belongs to the sirtuin family. Class III subfamily.</text>
</comment>
<feature type="binding site" evidence="3 4">
    <location>
        <position position="114"/>
    </location>
    <ligand>
        <name>Zn(2+)</name>
        <dbReference type="ChEBI" id="CHEBI:29105"/>
    </ligand>
</feature>
<comment type="function">
    <text evidence="3">NAD-dependent lysine deacetylase and desuccinylase that specifically removes acetyl and succinyl groups on target proteins. Modulates the activities of several proteins which are inactive in their acylated form.</text>
</comment>
<keyword evidence="3 4" id="KW-0862">Zinc</keyword>
<dbReference type="PANTHER" id="PTHR11085:SF4">
    <property type="entry name" value="NAD-DEPENDENT PROTEIN DEACYLASE"/>
    <property type="match status" value="1"/>
</dbReference>
<keyword evidence="7" id="KW-1185">Reference proteome</keyword>
<dbReference type="GO" id="GO:0036054">
    <property type="term" value="F:protein-malonyllysine demalonylase activity"/>
    <property type="evidence" value="ECO:0007669"/>
    <property type="project" value="InterPro"/>
</dbReference>
<dbReference type="PROSITE" id="PS50305">
    <property type="entry name" value="SIRTUIN"/>
    <property type="match status" value="1"/>
</dbReference>
<accession>A0A917SUB5</accession>
<evidence type="ECO:0000313" key="6">
    <source>
        <dbReference type="EMBL" id="GGL95717.1"/>
    </source>
</evidence>
<feature type="active site" description="Proton acceptor" evidence="3 4">
    <location>
        <position position="106"/>
    </location>
</feature>
<evidence type="ECO:0000256" key="3">
    <source>
        <dbReference type="HAMAP-Rule" id="MF_01121"/>
    </source>
</evidence>
<dbReference type="EMBL" id="BMLF01000001">
    <property type="protein sequence ID" value="GGL95717.1"/>
    <property type="molecule type" value="Genomic_DNA"/>
</dbReference>
<feature type="binding site" evidence="3">
    <location>
        <position position="218"/>
    </location>
    <ligand>
        <name>NAD(+)</name>
        <dbReference type="ChEBI" id="CHEBI:57540"/>
    </ligand>
</feature>
<dbReference type="InterPro" id="IPR027546">
    <property type="entry name" value="Sirtuin_class_III"/>
</dbReference>
<feature type="binding site" evidence="3">
    <location>
        <begin position="174"/>
        <end position="176"/>
    </location>
    <ligand>
        <name>NAD(+)</name>
        <dbReference type="ChEBI" id="CHEBI:57540"/>
    </ligand>
</feature>
<gene>
    <name evidence="3 6" type="primary">cobB</name>
    <name evidence="6" type="ORF">GCM10011534_17230</name>
</gene>
<dbReference type="GO" id="GO:0017136">
    <property type="term" value="F:histone deacetylase activity, NAD-dependent"/>
    <property type="evidence" value="ECO:0007669"/>
    <property type="project" value="TreeGrafter"/>
</dbReference>
<comment type="subcellular location">
    <subcellularLocation>
        <location evidence="3">Cytoplasm</location>
    </subcellularLocation>
</comment>
<dbReference type="InterPro" id="IPR029035">
    <property type="entry name" value="DHS-like_NAD/FAD-binding_dom"/>
</dbReference>
<dbReference type="EC" id="2.3.1.286" evidence="3"/>
<dbReference type="PANTHER" id="PTHR11085">
    <property type="entry name" value="NAD-DEPENDENT PROTEIN DEACYLASE SIRTUIN-5, MITOCHONDRIAL-RELATED"/>
    <property type="match status" value="1"/>
</dbReference>
<dbReference type="InterPro" id="IPR003000">
    <property type="entry name" value="Sirtuin"/>
</dbReference>
<reference evidence="6" key="2">
    <citation type="submission" date="2020-09" db="EMBL/GenBank/DDBJ databases">
        <authorList>
            <person name="Sun Q."/>
            <person name="Zhou Y."/>
        </authorList>
    </citation>
    <scope>NUCLEOTIDE SEQUENCE</scope>
    <source>
        <strain evidence="6">CGMCC 1.6293</strain>
    </source>
</reference>
<organism evidence="6 7">
    <name type="scientific">Pseudooceanicola nanhaiensis</name>
    <dbReference type="NCBI Taxonomy" id="375761"/>
    <lineage>
        <taxon>Bacteria</taxon>
        <taxon>Pseudomonadati</taxon>
        <taxon>Pseudomonadota</taxon>
        <taxon>Alphaproteobacteria</taxon>
        <taxon>Rhodobacterales</taxon>
        <taxon>Paracoccaceae</taxon>
        <taxon>Pseudooceanicola</taxon>
    </lineage>
</organism>
<feature type="binding site" evidence="3">
    <location>
        <position position="56"/>
    </location>
    <ligand>
        <name>substrate</name>
    </ligand>
</feature>
<name>A0A917SUB5_9RHOB</name>